<dbReference type="OrthoDB" id="18996at2759"/>
<evidence type="ECO:0000313" key="2">
    <source>
        <dbReference type="EMBL" id="ODO10461.1"/>
    </source>
</evidence>
<dbReference type="Pfam" id="PF04248">
    <property type="entry name" value="NTP_transf_9"/>
    <property type="match status" value="1"/>
</dbReference>
<dbReference type="InterPro" id="IPR007361">
    <property type="entry name" value="DUF427"/>
</dbReference>
<sequence>MSADQQLAVFLGDKILAQAHVSDLTHVEGKYVPCLSPYHGDTRTGADMQRSAAGISPTTRLWTGADTPKARRLHTVLGKVRPFFSLYFIAMGKELMGVGSTGDAGYYNYKSDDGEIKDIAWFYPTPKNGAEEVEGRVAFYIGKVPGLRTGDPPV</sequence>
<dbReference type="Gene3D" id="2.170.150.40">
    <property type="entry name" value="Domain of unknown function (DUF427)"/>
    <property type="match status" value="1"/>
</dbReference>
<proteinExistence type="predicted"/>
<dbReference type="PANTHER" id="PTHR34310">
    <property type="entry name" value="DUF427 DOMAIN PROTEIN (AFU_ORTHOLOGUE AFUA_3G02220)"/>
    <property type="match status" value="1"/>
</dbReference>
<dbReference type="EMBL" id="MEKH01000002">
    <property type="protein sequence ID" value="ODO10461.1"/>
    <property type="molecule type" value="Genomic_DNA"/>
</dbReference>
<dbReference type="Proteomes" id="UP000095149">
    <property type="component" value="Unassembled WGS sequence"/>
</dbReference>
<accession>A0A1E3KBM0</accession>
<gene>
    <name evidence="2" type="ORF">I350_01056</name>
</gene>
<organism evidence="2 3">
    <name type="scientific">Cryptococcus amylolentus CBS 6273</name>
    <dbReference type="NCBI Taxonomy" id="1296118"/>
    <lineage>
        <taxon>Eukaryota</taxon>
        <taxon>Fungi</taxon>
        <taxon>Dikarya</taxon>
        <taxon>Basidiomycota</taxon>
        <taxon>Agaricomycotina</taxon>
        <taxon>Tremellomycetes</taxon>
        <taxon>Tremellales</taxon>
        <taxon>Cryptococcaceae</taxon>
        <taxon>Cryptococcus</taxon>
    </lineage>
</organism>
<dbReference type="InterPro" id="IPR038694">
    <property type="entry name" value="DUF427_sf"/>
</dbReference>
<name>A0A1E3KBM0_9TREE</name>
<dbReference type="AlphaFoldDB" id="A0A1E3KBM0"/>
<comment type="caution">
    <text evidence="2">The sequence shown here is derived from an EMBL/GenBank/DDBJ whole genome shotgun (WGS) entry which is preliminary data.</text>
</comment>
<reference evidence="2 3" key="1">
    <citation type="submission" date="2016-06" db="EMBL/GenBank/DDBJ databases">
        <title>Evolution of pathogenesis and genome organization in the Tremellales.</title>
        <authorList>
            <person name="Cuomo C."/>
            <person name="Litvintseva A."/>
            <person name="Heitman J."/>
            <person name="Chen Y."/>
            <person name="Sun S."/>
            <person name="Springer D."/>
            <person name="Dromer F."/>
            <person name="Young S."/>
            <person name="Zeng Q."/>
            <person name="Chapman S."/>
            <person name="Gujja S."/>
            <person name="Saif S."/>
            <person name="Birren B."/>
        </authorList>
    </citation>
    <scope>NUCLEOTIDE SEQUENCE [LARGE SCALE GENOMIC DNA]</scope>
    <source>
        <strain evidence="2 3">CBS 6273</strain>
    </source>
</reference>
<protein>
    <recommendedName>
        <fullName evidence="1">DUF427 domain-containing protein</fullName>
    </recommendedName>
</protein>
<feature type="domain" description="DUF427" evidence="1">
    <location>
        <begin position="102"/>
        <end position="140"/>
    </location>
</feature>
<evidence type="ECO:0000313" key="3">
    <source>
        <dbReference type="Proteomes" id="UP000095149"/>
    </source>
</evidence>
<evidence type="ECO:0000259" key="1">
    <source>
        <dbReference type="Pfam" id="PF04248"/>
    </source>
</evidence>
<dbReference type="PANTHER" id="PTHR34310:SF5">
    <property type="entry name" value="DUF427 DOMAIN PROTEIN (AFU_ORTHOLOGUE AFUA_3G02220)"/>
    <property type="match status" value="1"/>
</dbReference>